<sequence>MPERLEQLPSDLCHLIFAALLDARSICRAARVCRAWRVLIEAAGPALWRRQIAHDFPLFAEAIEAAHNTDARDDAADDDTPLYAGPSAPTSPWTAAAWHQIVSGSASIKAQVLNQRLRVGLFGCAHWCTATYCAGLAGLALPPAQLRAQRTPLRLRELDAWPSKQDLGIVPAARVRVATGSSDFQPLSAAELRALRPGQVVELQWKRTLSSPRFNWWFALVHEVCPGGESAGARAEGDGSVETGGRPTDAGPCGLLRPRVPSVPSGRTGRTGEVLPLPPAHAAGDGARALGASGDGGVACGVDGTCKSGGAEDPDPDSIRTAARRAAAEDADSIVLCFPQYSSTPHGSGLALTGLERVYRTRTTTMHGGVAGGLRTVTDAQRSQWLECLAGSSHDFAYVPVHPAAPPSPTATAVASAAGGADGEARAASAEACAAAAATTGSDALRGAAWCVSGCGAVVHAAGSSADAERQRGPVSRLELDTSSELDAIRAAFQKGYPRHGAQAERVRAAACGAREGSDALSMRSVRMLGMLNLR</sequence>
<dbReference type="Pfam" id="PF12937">
    <property type="entry name" value="F-box-like"/>
    <property type="match status" value="1"/>
</dbReference>
<proteinExistence type="predicted"/>
<dbReference type="Gene3D" id="1.20.1280.50">
    <property type="match status" value="1"/>
</dbReference>
<dbReference type="AlphaFoldDB" id="A0A8J6C6L8"/>
<dbReference type="PANTHER" id="PTHR12874">
    <property type="entry name" value="F-BOX ONLY PROTEIN 48-RELATED"/>
    <property type="match status" value="1"/>
</dbReference>
<feature type="region of interest" description="Disordered" evidence="1">
    <location>
        <begin position="229"/>
        <end position="269"/>
    </location>
</feature>
<evidence type="ECO:0000313" key="3">
    <source>
        <dbReference type="EMBL" id="KAG8460221.1"/>
    </source>
</evidence>
<reference evidence="3" key="1">
    <citation type="submission" date="2021-05" db="EMBL/GenBank/DDBJ databases">
        <title>The genome of the haptophyte Pavlova lutheri (Diacronema luteri, Pavlovales) - a model for lipid biosynthesis in eukaryotic algae.</title>
        <authorList>
            <person name="Hulatt C.J."/>
            <person name="Posewitz M.C."/>
        </authorList>
    </citation>
    <scope>NUCLEOTIDE SEQUENCE</scope>
    <source>
        <strain evidence="3">NIVA-4/92</strain>
    </source>
</reference>
<comment type="caution">
    <text evidence="3">The sequence shown here is derived from an EMBL/GenBank/DDBJ whole genome shotgun (WGS) entry which is preliminary data.</text>
</comment>
<evidence type="ECO:0000259" key="2">
    <source>
        <dbReference type="PROSITE" id="PS50181"/>
    </source>
</evidence>
<dbReference type="InterPro" id="IPR036047">
    <property type="entry name" value="F-box-like_dom_sf"/>
</dbReference>
<dbReference type="InterPro" id="IPR001810">
    <property type="entry name" value="F-box_dom"/>
</dbReference>
<dbReference type="SUPFAM" id="SSF81383">
    <property type="entry name" value="F-box domain"/>
    <property type="match status" value="1"/>
</dbReference>
<evidence type="ECO:0000256" key="1">
    <source>
        <dbReference type="SAM" id="MobiDB-lite"/>
    </source>
</evidence>
<dbReference type="EMBL" id="JAGTXO010000034">
    <property type="protein sequence ID" value="KAG8460221.1"/>
    <property type="molecule type" value="Genomic_DNA"/>
</dbReference>
<organism evidence="3 4">
    <name type="scientific">Diacronema lutheri</name>
    <name type="common">Unicellular marine alga</name>
    <name type="synonym">Monochrysis lutheri</name>
    <dbReference type="NCBI Taxonomy" id="2081491"/>
    <lineage>
        <taxon>Eukaryota</taxon>
        <taxon>Haptista</taxon>
        <taxon>Haptophyta</taxon>
        <taxon>Pavlovophyceae</taxon>
        <taxon>Pavlovales</taxon>
        <taxon>Pavlovaceae</taxon>
        <taxon>Diacronema</taxon>
    </lineage>
</organism>
<feature type="domain" description="F-box" evidence="2">
    <location>
        <begin position="2"/>
        <end position="51"/>
    </location>
</feature>
<keyword evidence="4" id="KW-1185">Reference proteome</keyword>
<dbReference type="GO" id="GO:0019005">
    <property type="term" value="C:SCF ubiquitin ligase complex"/>
    <property type="evidence" value="ECO:0007669"/>
    <property type="project" value="TreeGrafter"/>
</dbReference>
<dbReference type="OrthoDB" id="512036at2759"/>
<dbReference type="PROSITE" id="PS50181">
    <property type="entry name" value="FBOX"/>
    <property type="match status" value="1"/>
</dbReference>
<protein>
    <recommendedName>
        <fullName evidence="2">F-box domain-containing protein</fullName>
    </recommendedName>
</protein>
<accession>A0A8J6C6L8</accession>
<name>A0A8J6C6L8_DIALT</name>
<dbReference type="Proteomes" id="UP000751190">
    <property type="component" value="Unassembled WGS sequence"/>
</dbReference>
<dbReference type="PANTHER" id="PTHR12874:SF9">
    <property type="entry name" value="F-BOX ONLY PROTEIN 48"/>
    <property type="match status" value="1"/>
</dbReference>
<dbReference type="GO" id="GO:0031146">
    <property type="term" value="P:SCF-dependent proteasomal ubiquitin-dependent protein catabolic process"/>
    <property type="evidence" value="ECO:0007669"/>
    <property type="project" value="TreeGrafter"/>
</dbReference>
<gene>
    <name evidence="3" type="ORF">KFE25_004469</name>
</gene>
<dbReference type="GO" id="GO:0005737">
    <property type="term" value="C:cytoplasm"/>
    <property type="evidence" value="ECO:0007669"/>
    <property type="project" value="TreeGrafter"/>
</dbReference>
<evidence type="ECO:0000313" key="4">
    <source>
        <dbReference type="Proteomes" id="UP000751190"/>
    </source>
</evidence>